<dbReference type="GO" id="GO:0005739">
    <property type="term" value="C:mitochondrion"/>
    <property type="evidence" value="ECO:0007669"/>
    <property type="project" value="TreeGrafter"/>
</dbReference>
<feature type="domain" description="DNL-type" evidence="5">
    <location>
        <begin position="18"/>
        <end position="122"/>
    </location>
</feature>
<evidence type="ECO:0000313" key="7">
    <source>
        <dbReference type="WBParaSite" id="ACRNAN_Path_788.g2983.t1"/>
    </source>
</evidence>
<dbReference type="PANTHER" id="PTHR20922">
    <property type="entry name" value="DNL-TYPE ZINC FINGER PROTEIN"/>
    <property type="match status" value="1"/>
</dbReference>
<keyword evidence="2 4" id="KW-0863">Zinc-finger</keyword>
<dbReference type="GO" id="GO:0030150">
    <property type="term" value="P:protein import into mitochondrial matrix"/>
    <property type="evidence" value="ECO:0007669"/>
    <property type="project" value="TreeGrafter"/>
</dbReference>
<sequence length="122" mass="13967">MWNNLWRNLSLSKRYSEITRNLFKFYSSSIGQISRQLSLTYTCKGPKEFSKNSYDHGVVIVTCDSCRNHHIIADNLGWFSDLKGKRNIEEILAEKGESVTRGIQLDKIVQDGGVLSIDPKQE</sequence>
<evidence type="ECO:0000256" key="1">
    <source>
        <dbReference type="ARBA" id="ARBA00022723"/>
    </source>
</evidence>
<keyword evidence="3" id="KW-0862">Zinc</keyword>
<dbReference type="PANTHER" id="PTHR20922:SF13">
    <property type="entry name" value="DNL-TYPE ZINC FINGER PROTEIN"/>
    <property type="match status" value="1"/>
</dbReference>
<protein>
    <submittedName>
        <fullName evidence="7">DNL-type domain-containing protein</fullName>
    </submittedName>
</protein>
<dbReference type="GO" id="GO:0006457">
    <property type="term" value="P:protein folding"/>
    <property type="evidence" value="ECO:0007669"/>
    <property type="project" value="TreeGrafter"/>
</dbReference>
<dbReference type="AlphaFoldDB" id="A0A914CBD1"/>
<proteinExistence type="predicted"/>
<dbReference type="GO" id="GO:0008270">
    <property type="term" value="F:zinc ion binding"/>
    <property type="evidence" value="ECO:0007669"/>
    <property type="project" value="UniProtKB-KW"/>
</dbReference>
<dbReference type="GO" id="GO:0050821">
    <property type="term" value="P:protein stabilization"/>
    <property type="evidence" value="ECO:0007669"/>
    <property type="project" value="TreeGrafter"/>
</dbReference>
<reference evidence="7" key="1">
    <citation type="submission" date="2022-11" db="UniProtKB">
        <authorList>
            <consortium name="WormBaseParasite"/>
        </authorList>
    </citation>
    <scope>IDENTIFICATION</scope>
</reference>
<evidence type="ECO:0000259" key="5">
    <source>
        <dbReference type="PROSITE" id="PS51501"/>
    </source>
</evidence>
<evidence type="ECO:0000256" key="2">
    <source>
        <dbReference type="ARBA" id="ARBA00022771"/>
    </source>
</evidence>
<evidence type="ECO:0000313" key="6">
    <source>
        <dbReference type="Proteomes" id="UP000887540"/>
    </source>
</evidence>
<dbReference type="WBParaSite" id="ACRNAN_Path_788.g2983.t1">
    <property type="protein sequence ID" value="ACRNAN_Path_788.g2983.t1"/>
    <property type="gene ID" value="ACRNAN_Path_788.g2983"/>
</dbReference>
<accession>A0A914CBD1</accession>
<dbReference type="PROSITE" id="PS51501">
    <property type="entry name" value="ZF_DNL"/>
    <property type="match status" value="1"/>
</dbReference>
<keyword evidence="1" id="KW-0479">Metal-binding</keyword>
<dbReference type="InterPro" id="IPR007853">
    <property type="entry name" value="Znf_DNL-typ"/>
</dbReference>
<organism evidence="6 7">
    <name type="scientific">Acrobeloides nanus</name>
    <dbReference type="NCBI Taxonomy" id="290746"/>
    <lineage>
        <taxon>Eukaryota</taxon>
        <taxon>Metazoa</taxon>
        <taxon>Ecdysozoa</taxon>
        <taxon>Nematoda</taxon>
        <taxon>Chromadorea</taxon>
        <taxon>Rhabditida</taxon>
        <taxon>Tylenchina</taxon>
        <taxon>Cephalobomorpha</taxon>
        <taxon>Cephaloboidea</taxon>
        <taxon>Cephalobidae</taxon>
        <taxon>Acrobeloides</taxon>
    </lineage>
</organism>
<dbReference type="GO" id="GO:0051087">
    <property type="term" value="F:protein-folding chaperone binding"/>
    <property type="evidence" value="ECO:0007669"/>
    <property type="project" value="TreeGrafter"/>
</dbReference>
<dbReference type="Proteomes" id="UP000887540">
    <property type="component" value="Unplaced"/>
</dbReference>
<name>A0A914CBD1_9BILA</name>
<keyword evidence="6" id="KW-1185">Reference proteome</keyword>
<dbReference type="Pfam" id="PF05180">
    <property type="entry name" value="zf-DNL"/>
    <property type="match status" value="1"/>
</dbReference>
<dbReference type="InterPro" id="IPR024158">
    <property type="entry name" value="Mt_import_TIM15"/>
</dbReference>
<evidence type="ECO:0000256" key="4">
    <source>
        <dbReference type="PROSITE-ProRule" id="PRU00834"/>
    </source>
</evidence>
<evidence type="ECO:0000256" key="3">
    <source>
        <dbReference type="ARBA" id="ARBA00022833"/>
    </source>
</evidence>